<dbReference type="STRING" id="590998.Celf_0828"/>
<evidence type="ECO:0000313" key="4">
    <source>
        <dbReference type="Proteomes" id="UP000008460"/>
    </source>
</evidence>
<dbReference type="HOGENOM" id="CLU_1988636_0_0_11"/>
<reference evidence="3 4" key="1">
    <citation type="submission" date="2011-04" db="EMBL/GenBank/DDBJ databases">
        <title>Complete sequence of Cellulomonas fimi ATCC 484.</title>
        <authorList>
            <consortium name="US DOE Joint Genome Institute"/>
            <person name="Lucas S."/>
            <person name="Han J."/>
            <person name="Lapidus A."/>
            <person name="Cheng J.-F."/>
            <person name="Goodwin L."/>
            <person name="Pitluck S."/>
            <person name="Peters L."/>
            <person name="Chertkov O."/>
            <person name="Detter J.C."/>
            <person name="Han C."/>
            <person name="Tapia R."/>
            <person name="Land M."/>
            <person name="Hauser L."/>
            <person name="Kyrpides N."/>
            <person name="Ivanova N."/>
            <person name="Ovchinnikova G."/>
            <person name="Pagani I."/>
            <person name="Mead D."/>
            <person name="Brumm P."/>
            <person name="Woyke T."/>
        </authorList>
    </citation>
    <scope>NUCLEOTIDE SEQUENCE [LARGE SCALE GENOMIC DNA]</scope>
    <source>
        <strain evidence="4">ATCC 484 / DSM 20113 / JCM 1341 / NBRC 15513 / NCIMB 8980 / NCTC 7547</strain>
    </source>
</reference>
<keyword evidence="2" id="KW-0812">Transmembrane</keyword>
<protein>
    <submittedName>
        <fullName evidence="3">Uncharacterized protein</fullName>
    </submittedName>
</protein>
<feature type="region of interest" description="Disordered" evidence="1">
    <location>
        <begin position="56"/>
        <end position="125"/>
    </location>
</feature>
<feature type="compositionally biased region" description="Low complexity" evidence="1">
    <location>
        <begin position="71"/>
        <end position="100"/>
    </location>
</feature>
<dbReference type="Proteomes" id="UP000008460">
    <property type="component" value="Chromosome"/>
</dbReference>
<evidence type="ECO:0000256" key="1">
    <source>
        <dbReference type="SAM" id="MobiDB-lite"/>
    </source>
</evidence>
<feature type="transmembrane region" description="Helical" evidence="2">
    <location>
        <begin position="22"/>
        <end position="43"/>
    </location>
</feature>
<dbReference type="EMBL" id="CP002666">
    <property type="protein sequence ID" value="AEE44968.1"/>
    <property type="molecule type" value="Genomic_DNA"/>
</dbReference>
<name>F4H046_CELFA</name>
<keyword evidence="4" id="KW-1185">Reference proteome</keyword>
<evidence type="ECO:0000256" key="2">
    <source>
        <dbReference type="SAM" id="Phobius"/>
    </source>
</evidence>
<dbReference type="KEGG" id="cfi:Celf_0828"/>
<dbReference type="AlphaFoldDB" id="F4H046"/>
<keyword evidence="2" id="KW-0472">Membrane</keyword>
<dbReference type="RefSeq" id="WP_013769997.1">
    <property type="nucleotide sequence ID" value="NC_015514.1"/>
</dbReference>
<sequence length="125" mass="12734">MTSSSTDLPDRRDGFLSADRGAWVRLAVVLALAVAALVTPATYATEARFTDTSTVELQYHVGPTPTPTPSAEPTGTAAPEEPTATAPATTTAPAGSTSPARTRGDGAPRRWAPSADAPDAARTDG</sequence>
<organism evidence="3 4">
    <name type="scientific">Cellulomonas fimi (strain ATCC 484 / DSM 20113 / JCM 1341 / CCUG 24087 / LMG 16345 / NBRC 15513 / NCIMB 8980 / NCTC 7547 / NRS-133)</name>
    <dbReference type="NCBI Taxonomy" id="590998"/>
    <lineage>
        <taxon>Bacteria</taxon>
        <taxon>Bacillati</taxon>
        <taxon>Actinomycetota</taxon>
        <taxon>Actinomycetes</taxon>
        <taxon>Micrococcales</taxon>
        <taxon>Cellulomonadaceae</taxon>
        <taxon>Cellulomonas</taxon>
    </lineage>
</organism>
<keyword evidence="2" id="KW-1133">Transmembrane helix</keyword>
<gene>
    <name evidence="3" type="ordered locus">Celf_0828</name>
</gene>
<evidence type="ECO:0000313" key="3">
    <source>
        <dbReference type="EMBL" id="AEE44968.1"/>
    </source>
</evidence>
<proteinExistence type="predicted"/>
<accession>F4H046</accession>